<dbReference type="SUPFAM" id="SSF53807">
    <property type="entry name" value="Helical backbone' metal receptor"/>
    <property type="match status" value="1"/>
</dbReference>
<dbReference type="GO" id="GO:0030288">
    <property type="term" value="C:outer membrane-bounded periplasmic space"/>
    <property type="evidence" value="ECO:0007669"/>
    <property type="project" value="TreeGrafter"/>
</dbReference>
<protein>
    <submittedName>
        <fullName evidence="6">ABC transporter substrate-binding protein</fullName>
    </submittedName>
</protein>
<dbReference type="Proteomes" id="UP000325576">
    <property type="component" value="Unassembled WGS sequence"/>
</dbReference>
<proteinExistence type="inferred from homology"/>
<dbReference type="PANTHER" id="PTHR30532:SF24">
    <property type="entry name" value="FERRIC ENTEROBACTIN-BINDING PERIPLASMIC PROTEIN FEPB"/>
    <property type="match status" value="1"/>
</dbReference>
<dbReference type="PROSITE" id="PS50983">
    <property type="entry name" value="FE_B12_PBP"/>
    <property type="match status" value="1"/>
</dbReference>
<evidence type="ECO:0000313" key="7">
    <source>
        <dbReference type="Proteomes" id="UP000325576"/>
    </source>
</evidence>
<keyword evidence="4 5" id="KW-0732">Signal</keyword>
<dbReference type="PROSITE" id="PS51257">
    <property type="entry name" value="PROKAR_LIPOPROTEIN"/>
    <property type="match status" value="1"/>
</dbReference>
<dbReference type="EMBL" id="MRBO01000239">
    <property type="protein sequence ID" value="KAB2586165.1"/>
    <property type="molecule type" value="Genomic_DNA"/>
</dbReference>
<dbReference type="RefSeq" id="WP_042952531.1">
    <property type="nucleotide sequence ID" value="NZ_CP011295.1"/>
</dbReference>
<dbReference type="GO" id="GO:1901678">
    <property type="term" value="P:iron coordination entity transport"/>
    <property type="evidence" value="ECO:0007669"/>
    <property type="project" value="UniProtKB-ARBA"/>
</dbReference>
<dbReference type="AlphaFoldDB" id="A0A0C2VL94"/>
<dbReference type="Gene3D" id="3.40.50.1980">
    <property type="entry name" value="Nitrogenase molybdenum iron protein domain"/>
    <property type="match status" value="2"/>
</dbReference>
<accession>A0A0C2VL94</accession>
<dbReference type="InterPro" id="IPR002491">
    <property type="entry name" value="ABC_transptr_periplasmic_BD"/>
</dbReference>
<dbReference type="InterPro" id="IPR051313">
    <property type="entry name" value="Bact_iron-sidero_bind"/>
</dbReference>
<keyword evidence="3" id="KW-0813">Transport</keyword>
<evidence type="ECO:0000256" key="4">
    <source>
        <dbReference type="ARBA" id="ARBA00022729"/>
    </source>
</evidence>
<comment type="subcellular location">
    <subcellularLocation>
        <location evidence="1">Cell envelope</location>
    </subcellularLocation>
</comment>
<dbReference type="KEGG" id="reb:XU06_20510"/>
<evidence type="ECO:0000256" key="3">
    <source>
        <dbReference type="ARBA" id="ARBA00022448"/>
    </source>
</evidence>
<feature type="chain" id="PRO_5007763458" evidence="5">
    <location>
        <begin position="30"/>
        <end position="324"/>
    </location>
</feature>
<evidence type="ECO:0000256" key="1">
    <source>
        <dbReference type="ARBA" id="ARBA00004196"/>
    </source>
</evidence>
<evidence type="ECO:0000256" key="5">
    <source>
        <dbReference type="SAM" id="SignalP"/>
    </source>
</evidence>
<feature type="signal peptide" evidence="5">
    <location>
        <begin position="1"/>
        <end position="29"/>
    </location>
</feature>
<comment type="caution">
    <text evidence="6">The sequence shown here is derived from an EMBL/GenBank/DDBJ whole genome shotgun (WGS) entry which is preliminary data.</text>
</comment>
<evidence type="ECO:0000256" key="2">
    <source>
        <dbReference type="ARBA" id="ARBA00008814"/>
    </source>
</evidence>
<comment type="similarity">
    <text evidence="2">Belongs to the bacterial solute-binding protein 8 family.</text>
</comment>
<reference evidence="6 7" key="1">
    <citation type="journal article" date="2017" name="Poromechanics V (2013)">
        <title>Genomic Characterization of the Arsenic-Tolerant Actinobacterium, &lt;i&gt;Rhodococcus erythropolis&lt;/i&gt; S43.</title>
        <authorList>
            <person name="Retamal-Morales G."/>
            <person name="Mehnert M."/>
            <person name="Schwabe R."/>
            <person name="Tischler D."/>
            <person name="Schloemann M."/>
            <person name="Levican G.J."/>
        </authorList>
    </citation>
    <scope>NUCLEOTIDE SEQUENCE [LARGE SCALE GENOMIC DNA]</scope>
    <source>
        <strain evidence="6 7">S43</strain>
    </source>
</reference>
<gene>
    <name evidence="6" type="ORF">BS297_06680</name>
</gene>
<sequence>MKLTRRFAGFAALPAVATLLLTGCGSSDASPSTETRSADQSWSYTTGYGNTITLDHAPERIVVDAYSAAALWDYGIRPVGIFGYGVGNPDVTDHADESTMTVVGREGELSAEALAALDPDLVIGYGNSDDPTRWTWWDEPMGNTVNNVAPFVGVKFSGASTPDVLSEYASLAEALDGNTDTAAAREGKEAFESGAERIRTAAAKVDDIEVLALNGDSSELYAGTTALAQFGYLKELGVKFTGPGGDKGWADLSWEQVPDYPADIVFQFAKSAESFAVSPVFVKLPAVTANQVIDFDDKRPNTYANYGAWFEQVAQLLDQARNVA</sequence>
<dbReference type="Pfam" id="PF01497">
    <property type="entry name" value="Peripla_BP_2"/>
    <property type="match status" value="1"/>
</dbReference>
<evidence type="ECO:0000313" key="6">
    <source>
        <dbReference type="EMBL" id="KAB2586165.1"/>
    </source>
</evidence>
<name>A0A0C2VL94_RHOER</name>
<organism evidence="6 7">
    <name type="scientific">Rhodococcus erythropolis</name>
    <name type="common">Arthrobacter picolinophilus</name>
    <dbReference type="NCBI Taxonomy" id="1833"/>
    <lineage>
        <taxon>Bacteria</taxon>
        <taxon>Bacillati</taxon>
        <taxon>Actinomycetota</taxon>
        <taxon>Actinomycetes</taxon>
        <taxon>Mycobacteriales</taxon>
        <taxon>Nocardiaceae</taxon>
        <taxon>Rhodococcus</taxon>
        <taxon>Rhodococcus erythropolis group</taxon>
    </lineage>
</organism>
<dbReference type="PANTHER" id="PTHR30532">
    <property type="entry name" value="IRON III DICITRATE-BINDING PERIPLASMIC PROTEIN"/>
    <property type="match status" value="1"/>
</dbReference>